<dbReference type="RefSeq" id="WP_380318382.1">
    <property type="nucleotide sequence ID" value="NZ_JBHYPW010000006.1"/>
</dbReference>
<dbReference type="Proteomes" id="UP001599542">
    <property type="component" value="Unassembled WGS sequence"/>
</dbReference>
<protein>
    <recommendedName>
        <fullName evidence="4">N-acetyltransferase domain-containing protein</fullName>
    </recommendedName>
</protein>
<comment type="caution">
    <text evidence="2">The sequence shown here is derived from an EMBL/GenBank/DDBJ whole genome shotgun (WGS) entry which is preliminary data.</text>
</comment>
<accession>A0ABW6GPA5</accession>
<gene>
    <name evidence="2" type="ORF">ACFW6T_21390</name>
</gene>
<dbReference type="SUPFAM" id="SSF55729">
    <property type="entry name" value="Acyl-CoA N-acyltransferases (Nat)"/>
    <property type="match status" value="1"/>
</dbReference>
<evidence type="ECO:0000256" key="1">
    <source>
        <dbReference type="SAM" id="MobiDB-lite"/>
    </source>
</evidence>
<reference evidence="2 3" key="1">
    <citation type="submission" date="2024-09" db="EMBL/GenBank/DDBJ databases">
        <title>The Natural Products Discovery Center: Release of the First 8490 Sequenced Strains for Exploring Actinobacteria Biosynthetic Diversity.</title>
        <authorList>
            <person name="Kalkreuter E."/>
            <person name="Kautsar S.A."/>
            <person name="Yang D."/>
            <person name="Bader C.D."/>
            <person name="Teijaro C.N."/>
            <person name="Fluegel L."/>
            <person name="Davis C.M."/>
            <person name="Simpson J.R."/>
            <person name="Lauterbach L."/>
            <person name="Steele A.D."/>
            <person name="Gui C."/>
            <person name="Meng S."/>
            <person name="Li G."/>
            <person name="Viehrig K."/>
            <person name="Ye F."/>
            <person name="Su P."/>
            <person name="Kiefer A.F."/>
            <person name="Nichols A."/>
            <person name="Cepeda A.J."/>
            <person name="Yan W."/>
            <person name="Fan B."/>
            <person name="Jiang Y."/>
            <person name="Adhikari A."/>
            <person name="Zheng C.-J."/>
            <person name="Schuster L."/>
            <person name="Cowan T.M."/>
            <person name="Smanski M.J."/>
            <person name="Chevrette M.G."/>
            <person name="De Carvalho L.P.S."/>
            <person name="Shen B."/>
        </authorList>
    </citation>
    <scope>NUCLEOTIDE SEQUENCE [LARGE SCALE GENOMIC DNA]</scope>
    <source>
        <strain evidence="2 3">NPDC058753</strain>
    </source>
</reference>
<proteinExistence type="predicted"/>
<name>A0ABW6GPA5_9ACTN</name>
<dbReference type="EMBL" id="JBHYPX010000045">
    <property type="protein sequence ID" value="MFE1354545.1"/>
    <property type="molecule type" value="Genomic_DNA"/>
</dbReference>
<evidence type="ECO:0000313" key="2">
    <source>
        <dbReference type="EMBL" id="MFE1354545.1"/>
    </source>
</evidence>
<keyword evidence="3" id="KW-1185">Reference proteome</keyword>
<sequence>MTDAPHPLLTHLLAAAEGRFPPADGGVTVLPPLPGGLECSVAFTGHAVIATAQDAEQVAAAGADGFGGSLAPRFLLRLAGPEGWIGVTDATLTARATGGPPRLDTLHHLDDHPRVRFARSLRSRVTVHGDERGLVTLAEGLAGRRELGIELDPAHPQGRGRGRSLLRDALTLLPAGTPLFAAVAPGNARSLRAFLATGFTPVGSEVLLRPARERADPTRRGQLGGGGGALRLT</sequence>
<organism evidence="2 3">
    <name type="scientific">Kitasatospora phosalacinea</name>
    <dbReference type="NCBI Taxonomy" id="2065"/>
    <lineage>
        <taxon>Bacteria</taxon>
        <taxon>Bacillati</taxon>
        <taxon>Actinomycetota</taxon>
        <taxon>Actinomycetes</taxon>
        <taxon>Kitasatosporales</taxon>
        <taxon>Streptomycetaceae</taxon>
        <taxon>Kitasatospora</taxon>
    </lineage>
</organism>
<feature type="compositionally biased region" description="Gly residues" evidence="1">
    <location>
        <begin position="222"/>
        <end position="233"/>
    </location>
</feature>
<evidence type="ECO:0000313" key="3">
    <source>
        <dbReference type="Proteomes" id="UP001599542"/>
    </source>
</evidence>
<evidence type="ECO:0008006" key="4">
    <source>
        <dbReference type="Google" id="ProtNLM"/>
    </source>
</evidence>
<feature type="region of interest" description="Disordered" evidence="1">
    <location>
        <begin position="211"/>
        <end position="233"/>
    </location>
</feature>
<dbReference type="Gene3D" id="3.40.630.30">
    <property type="match status" value="1"/>
</dbReference>
<dbReference type="InterPro" id="IPR016181">
    <property type="entry name" value="Acyl_CoA_acyltransferase"/>
</dbReference>